<dbReference type="PANTHER" id="PTHR16222">
    <property type="entry name" value="ADP-RIBOSYLGLYCOHYDROLASE"/>
    <property type="match status" value="1"/>
</dbReference>
<evidence type="ECO:0000256" key="2">
    <source>
        <dbReference type="ARBA" id="ARBA00022801"/>
    </source>
</evidence>
<protein>
    <submittedName>
        <fullName evidence="3">ADP-ribosylglycohydrolase</fullName>
    </submittedName>
</protein>
<dbReference type="InterPro" id="IPR005502">
    <property type="entry name" value="Ribosyl_crysJ1"/>
</dbReference>
<dbReference type="Proteomes" id="UP000185093">
    <property type="component" value="Unassembled WGS sequence"/>
</dbReference>
<dbReference type="InterPro" id="IPR050792">
    <property type="entry name" value="ADP-ribosylglycohydrolase"/>
</dbReference>
<gene>
    <name evidence="3" type="ORF">SAMN05444368_1323</name>
</gene>
<dbReference type="SUPFAM" id="SSF101478">
    <property type="entry name" value="ADP-ribosylglycohydrolase"/>
    <property type="match status" value="1"/>
</dbReference>
<reference evidence="3 4" key="1">
    <citation type="submission" date="2016-11" db="EMBL/GenBank/DDBJ databases">
        <authorList>
            <person name="Varghese N."/>
            <person name="Submissions S."/>
        </authorList>
    </citation>
    <scope>NUCLEOTIDE SEQUENCE [LARGE SCALE GENOMIC DNA]</scope>
    <source>
        <strain evidence="3 4">DSM 20664</strain>
    </source>
</reference>
<dbReference type="Pfam" id="PF03747">
    <property type="entry name" value="ADP_ribosyl_GH"/>
    <property type="match status" value="1"/>
</dbReference>
<organism evidence="3 4">
    <name type="scientific">Acetomicrobium flavidum</name>
    <dbReference type="NCBI Taxonomy" id="49896"/>
    <lineage>
        <taxon>Bacteria</taxon>
        <taxon>Thermotogati</taxon>
        <taxon>Synergistota</taxon>
        <taxon>Synergistia</taxon>
        <taxon>Synergistales</taxon>
        <taxon>Acetomicrobiaceae</taxon>
        <taxon>Acetomicrobium</taxon>
    </lineage>
</organism>
<dbReference type="RefSeq" id="WP_074199681.1">
    <property type="nucleotide sequence ID" value="NZ_FSQZ01000001.1"/>
</dbReference>
<keyword evidence="2" id="KW-0378">Hydrolase</keyword>
<dbReference type="EMBL" id="FSQZ01000001">
    <property type="protein sequence ID" value="SIN70315.1"/>
    <property type="molecule type" value="Genomic_DNA"/>
</dbReference>
<comment type="caution">
    <text evidence="3">The sequence shown here is derived from an EMBL/GenBank/DDBJ whole genome shotgun (WGS) entry which is preliminary data.</text>
</comment>
<proteinExistence type="inferred from homology"/>
<keyword evidence="4" id="KW-1185">Reference proteome</keyword>
<accession>A0ABY1JE10</accession>
<comment type="similarity">
    <text evidence="1">Belongs to the ADP-ribosylglycohydrolase family.</text>
</comment>
<dbReference type="PANTHER" id="PTHR16222:SF24">
    <property type="entry name" value="ADP-RIBOSYLHYDROLASE ARH3"/>
    <property type="match status" value="1"/>
</dbReference>
<name>A0ABY1JE10_9BACT</name>
<evidence type="ECO:0000313" key="3">
    <source>
        <dbReference type="EMBL" id="SIN70315.1"/>
    </source>
</evidence>
<sequence>MKKDKVIGGLLGLCIGDALGVPVEFQSREKLRRNPVKDMMGYGTHNQPPGTWSDDSSLTFCLAESLCNGFDLRDIADKFVKWMYEGYWTPWGEAFDIGGTTQIAISRLKKGVDPLEAGPTDERSNGNGSLMRILPLIFYVEKMDEEEQFEITHQVSRITHGHIRSQMACGIYVQFGINLFNGDAPEAAYEKMKDAVLKYYSKEPYIEELSHFSRILASDISSLPIDSIKSSGYVVDSLEACLWCFLNNDSYRDTVITAVNLGGDTDTIGALAGGLAGIYYGYEGIPKEWIEKIAKVDEIIRLGERLYEAIYSSTYSKGWQEN</sequence>
<dbReference type="InterPro" id="IPR036705">
    <property type="entry name" value="Ribosyl_crysJ1_sf"/>
</dbReference>
<evidence type="ECO:0000256" key="1">
    <source>
        <dbReference type="ARBA" id="ARBA00010702"/>
    </source>
</evidence>
<dbReference type="Gene3D" id="1.10.4080.10">
    <property type="entry name" value="ADP-ribosylation/Crystallin J1"/>
    <property type="match status" value="1"/>
</dbReference>
<evidence type="ECO:0000313" key="4">
    <source>
        <dbReference type="Proteomes" id="UP000185093"/>
    </source>
</evidence>